<gene>
    <name evidence="2" type="ORF">JE024_35325</name>
</gene>
<accession>A0ABS2V3V9</accession>
<dbReference type="EMBL" id="JAFEJA010000002">
    <property type="protein sequence ID" value="MBM9623862.1"/>
    <property type="molecule type" value="Genomic_DNA"/>
</dbReference>
<evidence type="ECO:0000313" key="3">
    <source>
        <dbReference type="Proteomes" id="UP000664109"/>
    </source>
</evidence>
<evidence type="ECO:0000313" key="2">
    <source>
        <dbReference type="EMBL" id="MBM9623862.1"/>
    </source>
</evidence>
<evidence type="ECO:0000259" key="1">
    <source>
        <dbReference type="PROSITE" id="PS50801"/>
    </source>
</evidence>
<comment type="caution">
    <text evidence="2">The sequence shown here is derived from an EMBL/GenBank/DDBJ whole genome shotgun (WGS) entry which is preliminary data.</text>
</comment>
<dbReference type="InterPro" id="IPR036513">
    <property type="entry name" value="STAS_dom_sf"/>
</dbReference>
<dbReference type="InterPro" id="IPR002645">
    <property type="entry name" value="STAS_dom"/>
</dbReference>
<dbReference type="SUPFAM" id="SSF52091">
    <property type="entry name" value="SpoIIaa-like"/>
    <property type="match status" value="1"/>
</dbReference>
<dbReference type="Gene3D" id="3.30.750.24">
    <property type="entry name" value="STAS domain"/>
    <property type="match status" value="1"/>
</dbReference>
<feature type="domain" description="STAS" evidence="1">
    <location>
        <begin position="2"/>
        <end position="83"/>
    </location>
</feature>
<keyword evidence="3" id="KW-1185">Reference proteome</keyword>
<name>A0ABS2V3V9_9ACTN</name>
<reference evidence="2 3" key="1">
    <citation type="journal article" date="2016" name="Arch. Microbiol.">
        <title>Streptomyces zhihengii sp. nov., isolated from rhizospheric soil of Psammosilene tunicoides.</title>
        <authorList>
            <person name="Huang M.J."/>
            <person name="Fei J.J."/>
            <person name="Salam N."/>
            <person name="Kim C.J."/>
            <person name="Hozzein W.N."/>
            <person name="Xiao M."/>
            <person name="Huang H.Q."/>
            <person name="Li W.J."/>
        </authorList>
    </citation>
    <scope>NUCLEOTIDE SEQUENCE [LARGE SCALE GENOMIC DNA]</scope>
    <source>
        <strain evidence="2 3">YIM T102</strain>
    </source>
</reference>
<dbReference type="PROSITE" id="PS50801">
    <property type="entry name" value="STAS"/>
    <property type="match status" value="1"/>
</dbReference>
<proteinExistence type="predicted"/>
<dbReference type="Proteomes" id="UP000664109">
    <property type="component" value="Unassembled WGS sequence"/>
</dbReference>
<organism evidence="2 3">
    <name type="scientific">Streptomyces zhihengii</name>
    <dbReference type="NCBI Taxonomy" id="1818004"/>
    <lineage>
        <taxon>Bacteria</taxon>
        <taxon>Bacillati</taxon>
        <taxon>Actinomycetota</taxon>
        <taxon>Actinomycetes</taxon>
        <taxon>Kitasatosporales</taxon>
        <taxon>Streptomycetaceae</taxon>
        <taxon>Streptomyces</taxon>
    </lineage>
</organism>
<protein>
    <recommendedName>
        <fullName evidence="1">STAS domain-containing protein</fullName>
    </recommendedName>
</protein>
<sequence length="135" mass="14540">MIDLDVQHCGSSILISAAGELDEGAGAVLRHALDHVTSDARDLLVDLHAVAAIDVDGLLHLLSLHGRAEGMCLRVLVTGWQPQPQQCMATVAGIPGPRADTGERYALAGFRRLLEQRALGARERSDFIEGWLPRV</sequence>